<protein>
    <recommendedName>
        <fullName evidence="2">Low molecular weight protein antigen 6 PH domain-containing protein</fullName>
    </recommendedName>
</protein>
<gene>
    <name evidence="3" type="ORF">Vau01_057950</name>
</gene>
<sequence>MDGWRRPYRSGLGRWIVALWEGAAMVFLHRTSAELFHLDGRPADILAVVLGAFWVALCVRLARMGVFVGGGGIQIRGLVTRRTIPWRAIERITVQHVSQRVLGLTIPAGRAAVIELRDGGHIDSTLSTEGVDFKFSPKRFVQACTQLRAEHASARQLTTNPT</sequence>
<feature type="transmembrane region" description="Helical" evidence="1">
    <location>
        <begin position="43"/>
        <end position="62"/>
    </location>
</feature>
<evidence type="ECO:0000259" key="2">
    <source>
        <dbReference type="Pfam" id="PF10756"/>
    </source>
</evidence>
<feature type="domain" description="Low molecular weight protein antigen 6 PH" evidence="2">
    <location>
        <begin position="63"/>
        <end position="148"/>
    </location>
</feature>
<dbReference type="Pfam" id="PF10756">
    <property type="entry name" value="bPH_6"/>
    <property type="match status" value="1"/>
</dbReference>
<dbReference type="RefSeq" id="WP_203998764.1">
    <property type="nucleotide sequence ID" value="NZ_BOPG01000034.1"/>
</dbReference>
<dbReference type="AlphaFoldDB" id="A0A8J3Z6B5"/>
<evidence type="ECO:0000313" key="3">
    <source>
        <dbReference type="EMBL" id="GIJ58279.1"/>
    </source>
</evidence>
<name>A0A8J3Z6B5_9ACTN</name>
<feature type="transmembrane region" description="Helical" evidence="1">
    <location>
        <begin position="12"/>
        <end position="31"/>
    </location>
</feature>
<evidence type="ECO:0000313" key="4">
    <source>
        <dbReference type="Proteomes" id="UP000612585"/>
    </source>
</evidence>
<keyword evidence="1" id="KW-1133">Transmembrane helix</keyword>
<keyword evidence="1" id="KW-0472">Membrane</keyword>
<accession>A0A8J3Z6B5</accession>
<proteinExistence type="predicted"/>
<dbReference type="EMBL" id="BOPG01000034">
    <property type="protein sequence ID" value="GIJ58279.1"/>
    <property type="molecule type" value="Genomic_DNA"/>
</dbReference>
<organism evidence="3 4">
    <name type="scientific">Virgisporangium aurantiacum</name>
    <dbReference type="NCBI Taxonomy" id="175570"/>
    <lineage>
        <taxon>Bacteria</taxon>
        <taxon>Bacillati</taxon>
        <taxon>Actinomycetota</taxon>
        <taxon>Actinomycetes</taxon>
        <taxon>Micromonosporales</taxon>
        <taxon>Micromonosporaceae</taxon>
        <taxon>Virgisporangium</taxon>
    </lineage>
</organism>
<evidence type="ECO:0000256" key="1">
    <source>
        <dbReference type="SAM" id="Phobius"/>
    </source>
</evidence>
<keyword evidence="4" id="KW-1185">Reference proteome</keyword>
<dbReference type="Proteomes" id="UP000612585">
    <property type="component" value="Unassembled WGS sequence"/>
</dbReference>
<dbReference type="InterPro" id="IPR019692">
    <property type="entry name" value="CFP-6_PH"/>
</dbReference>
<keyword evidence="1" id="KW-0812">Transmembrane</keyword>
<comment type="caution">
    <text evidence="3">The sequence shown here is derived from an EMBL/GenBank/DDBJ whole genome shotgun (WGS) entry which is preliminary data.</text>
</comment>
<reference evidence="3" key="1">
    <citation type="submission" date="2021-01" db="EMBL/GenBank/DDBJ databases">
        <title>Whole genome shotgun sequence of Virgisporangium aurantiacum NBRC 16421.</title>
        <authorList>
            <person name="Komaki H."/>
            <person name="Tamura T."/>
        </authorList>
    </citation>
    <scope>NUCLEOTIDE SEQUENCE</scope>
    <source>
        <strain evidence="3">NBRC 16421</strain>
    </source>
</reference>